<evidence type="ECO:0000313" key="2">
    <source>
        <dbReference type="Proteomes" id="UP000316859"/>
    </source>
</evidence>
<gene>
    <name evidence="1" type="ORF">FNY88_10950</name>
</gene>
<proteinExistence type="predicted"/>
<name>A0ABY3CU70_9CORY</name>
<protein>
    <recommendedName>
        <fullName evidence="3">AbiV family abortive infection protein</fullName>
    </recommendedName>
</protein>
<keyword evidence="2" id="KW-1185">Reference proteome</keyword>
<evidence type="ECO:0008006" key="3">
    <source>
        <dbReference type="Google" id="ProtNLM"/>
    </source>
</evidence>
<organism evidence="1 2">
    <name type="scientific">Corynebacterium guaraldiae</name>
    <dbReference type="NCBI Taxonomy" id="3051103"/>
    <lineage>
        <taxon>Bacteria</taxon>
        <taxon>Bacillati</taxon>
        <taxon>Actinomycetota</taxon>
        <taxon>Actinomycetes</taxon>
        <taxon>Mycobacteriales</taxon>
        <taxon>Corynebacteriaceae</taxon>
        <taxon>Corynebacterium</taxon>
    </lineage>
</organism>
<dbReference type="RefSeq" id="WP_144015020.1">
    <property type="nucleotide sequence ID" value="NZ_VKDI01000028.1"/>
</dbReference>
<sequence length="204" mass="23093">MSGFAFVESGIVAFYQKTYERIFWDLDHAESELSGNRIDFANLIHCAAHLRLVLERVTTASFIASYSLFEEAQQSVTAAKDFGEVRKKLKRLNSHYWPVAFGEVAYQGRTGLGVMPDTGFQEEMLGKTWGDLSSLLHAPNPFKATPSDPEETLEMLSQLTSSLKLLLQSHIVQLAESNEFFYLRRLSRNEIRVQAIKTDSPLLK</sequence>
<dbReference type="EMBL" id="VKDI01000028">
    <property type="protein sequence ID" value="TRX47091.1"/>
    <property type="molecule type" value="Genomic_DNA"/>
</dbReference>
<reference evidence="1 2" key="1">
    <citation type="submission" date="2019-07" db="EMBL/GenBank/DDBJ databases">
        <title>Draft genome of C. aurimucosum strain 2299.</title>
        <authorList>
            <person name="Pacheco L.G.C."/>
            <person name="Aguiar E.R.G.R."/>
            <person name="Santos C.S."/>
            <person name="Rocha D.J.P.G."/>
            <person name="Sant'Anna L.O."/>
            <person name="Mattos-Guaraldi A.L."/>
            <person name="Santos L.S."/>
        </authorList>
    </citation>
    <scope>NUCLEOTIDE SEQUENCE [LARGE SCALE GENOMIC DNA]</scope>
    <source>
        <strain evidence="1 2">2299</strain>
    </source>
</reference>
<accession>A0ABY3CU70</accession>
<dbReference type="Proteomes" id="UP000316859">
    <property type="component" value="Unassembled WGS sequence"/>
</dbReference>
<evidence type="ECO:0000313" key="1">
    <source>
        <dbReference type="EMBL" id="TRX47091.1"/>
    </source>
</evidence>
<comment type="caution">
    <text evidence="1">The sequence shown here is derived from an EMBL/GenBank/DDBJ whole genome shotgun (WGS) entry which is preliminary data.</text>
</comment>